<feature type="region of interest" description="Disordered" evidence="1">
    <location>
        <begin position="394"/>
        <end position="414"/>
    </location>
</feature>
<accession>A0ABU3LLQ4</accession>
<dbReference type="Gene3D" id="1.10.530.10">
    <property type="match status" value="1"/>
</dbReference>
<feature type="chain" id="PRO_5047061508" description="Golvesin/Xly CBD-like domain-containing protein" evidence="2">
    <location>
        <begin position="31"/>
        <end position="1457"/>
    </location>
</feature>
<dbReference type="RefSeq" id="WP_314198670.1">
    <property type="nucleotide sequence ID" value="NZ_JAVTLL010000003.1"/>
</dbReference>
<dbReference type="SUPFAM" id="SSF53955">
    <property type="entry name" value="Lysozyme-like"/>
    <property type="match status" value="1"/>
</dbReference>
<proteinExistence type="predicted"/>
<organism evidence="4 5">
    <name type="scientific">Streptomyces justiciae</name>
    <dbReference type="NCBI Taxonomy" id="2780140"/>
    <lineage>
        <taxon>Bacteria</taxon>
        <taxon>Bacillati</taxon>
        <taxon>Actinomycetota</taxon>
        <taxon>Actinomycetes</taxon>
        <taxon>Kitasatosporales</taxon>
        <taxon>Streptomycetaceae</taxon>
        <taxon>Streptomyces</taxon>
    </lineage>
</organism>
<dbReference type="InterPro" id="IPR033803">
    <property type="entry name" value="CBD-like_Golvesin-Xly"/>
</dbReference>
<gene>
    <name evidence="4" type="ORF">RQC66_05465</name>
</gene>
<evidence type="ECO:0000313" key="4">
    <source>
        <dbReference type="EMBL" id="MDT7840171.1"/>
    </source>
</evidence>
<sequence>MRFHRRARAPLAVIAAGGVLTGLLQAAAWAEEDVSPPATARAAAEPGPDSVPAGDRAKVLGDDYKSSADIAWTTTGDAQGFHLLTATEKSGYAWKTLASLAEPGFDADQWIGNVCVTGSGKRAVVVYAPRTFTNDPKLMARGGFTAVVDLVTGAVTKLKVNASLSYYNPGCGSGETAVLTQSPGEDKKETRLIRVDAATAKTFKPVVVDGQVTSSVPGSDGKIAAASGRSLVEIDGKGRKKKLATAGTVPYRISRDRDGGYVFLERVQRDSLKENETALVRRWADNRVTRLGSGPLGDTGLTRRGGQVYLTGGVEAAKSLPKTVTRLAGAAKDATLSTKGAAIVQHTEWADGKSSPKYLQPDSALDARPVNVTTTVRDSGEQAEFVVTPLKSRSAQWETSRTPSPLLGTADETAADEGGMSTNSAGLRPLAATEADAGTRTEIVESERACSVPRNDPHNQAMQPKPRQVEWAVDKAVTGKLNIGASRPANWKNLGMPAYAPQTLFQNPSLEGEGRVPAQVLLGITTQESNMWQAARSAVPGVTGSPLIGNFYGIDYYDGNTDNDWDIDWSEADCGYGITQVTDHMRLAGREYGHGGTAWDYDQQRAVALDYAANIAAGLQILVEKWNQTRKAGLVVHDGNPNRLENWFFALWAYNSGFYENVNGNDPWGVGWANNPANPEWDAGRTPFMEDRLGNEDASAAARPQNWPYPEKVLGFAAHPPSFIESPGTMVAAFRAAWWNGTSEDATVQGSAKYNRAKVKPPEDLFCGPYNWCEPSKIGDGAANEPGAGPCTRDDFKCWYHQSVSWKTDCSYSCGNEFFRFTSPDYDAEQADGTAYPPNCTRSGLPTDALIIDDLPEGTPSVRPGCYSDWTNQGTFSLDFGDGEAGLAPDGQSVIGTWPAKVDLHQLGAGFGGHFYFGHTRQNDAKGQRLKITATWKLNQTVDGAAKVWVHLPDHGAQTKYAEYKVATKYGTKTRVVSQPGTGNRWVSIGAFIFDAAPVVNLSTITRDGTGDQDVAFDAIAVQPIIGRYVKDTVEAIAFFDEDQNVDTDPASTMFFDTPFKDRQSLYDWGIKTSGAVLDLPTCIDSPSTGCVKPETKAAMGTWNTWIRESGTHPTEHPDGKSIPAWMHYSNRYQDRPGGTKPSYFDTNDSTYKIKSKATVSYIAADDGTVIEGSEDVDYDSRTADTHLPDFVMDTFKAIEKDYGIAPPDLNYSAVDLNEHDGRTITTDTNTSGIIPGRAYAPVGHKPEITDTSGYAASGADGKCVAATYTAGGSIGYRPMLGVSKVDSEVAAWRDRAGTSGTVVPQAVRDLMGEIYNAFFKTGVTGSIFNQSPPIWQELNFISCSDGKIRKRYSGNSGSAILRSSFMPNQYLYRNGESMKLDGEMVLSSEPVITGDFQSFSRVAAVNGNDTPYGYCDQLSGHGGNPWGIGLTDGPAVNRAGRTCFDLSSGDSDYNVG</sequence>
<feature type="domain" description="Golvesin/Xly CBD-like" evidence="3">
    <location>
        <begin position="917"/>
        <end position="1021"/>
    </location>
</feature>
<name>A0ABU3LLQ4_9ACTN</name>
<feature type="region of interest" description="Disordered" evidence="1">
    <location>
        <begin position="448"/>
        <end position="467"/>
    </location>
</feature>
<feature type="compositionally biased region" description="Polar residues" evidence="1">
    <location>
        <begin position="394"/>
        <end position="403"/>
    </location>
</feature>
<dbReference type="Pfam" id="PF25275">
    <property type="entry name" value="Golvesin_C"/>
    <property type="match status" value="1"/>
</dbReference>
<keyword evidence="5" id="KW-1185">Reference proteome</keyword>
<reference evidence="5" key="1">
    <citation type="submission" date="2023-07" db="EMBL/GenBank/DDBJ databases">
        <title>Draft genome sequence of the endophytic actinobacterium Streptomyces justiciae WPN32, a potential antibiotic producer.</title>
        <authorList>
            <person name="Yasawong M."/>
            <person name="Pana W."/>
            <person name="Ganta P."/>
            <person name="Santapan N."/>
            <person name="Songngamsuk T."/>
            <person name="Phatcharaharikarn M."/>
            <person name="Kerdtoob S."/>
            <person name="Nantapong N."/>
        </authorList>
    </citation>
    <scope>NUCLEOTIDE SEQUENCE [LARGE SCALE GENOMIC DNA]</scope>
    <source>
        <strain evidence="5">WPN32</strain>
    </source>
</reference>
<evidence type="ECO:0000313" key="5">
    <source>
        <dbReference type="Proteomes" id="UP001257948"/>
    </source>
</evidence>
<evidence type="ECO:0000259" key="3">
    <source>
        <dbReference type="Pfam" id="PF25275"/>
    </source>
</evidence>
<evidence type="ECO:0000256" key="1">
    <source>
        <dbReference type="SAM" id="MobiDB-lite"/>
    </source>
</evidence>
<evidence type="ECO:0000256" key="2">
    <source>
        <dbReference type="SAM" id="SignalP"/>
    </source>
</evidence>
<dbReference type="InterPro" id="IPR023346">
    <property type="entry name" value="Lysozyme-like_dom_sf"/>
</dbReference>
<dbReference type="EMBL" id="JAVTLL010000003">
    <property type="protein sequence ID" value="MDT7840171.1"/>
    <property type="molecule type" value="Genomic_DNA"/>
</dbReference>
<protein>
    <recommendedName>
        <fullName evidence="3">Golvesin/Xly CBD-like domain-containing protein</fullName>
    </recommendedName>
</protein>
<dbReference type="Proteomes" id="UP001257948">
    <property type="component" value="Unassembled WGS sequence"/>
</dbReference>
<comment type="caution">
    <text evidence="4">The sequence shown here is derived from an EMBL/GenBank/DDBJ whole genome shotgun (WGS) entry which is preliminary data.</text>
</comment>
<feature type="signal peptide" evidence="2">
    <location>
        <begin position="1"/>
        <end position="30"/>
    </location>
</feature>
<keyword evidence="2" id="KW-0732">Signal</keyword>